<dbReference type="EMBL" id="JACWUN010000001">
    <property type="protein sequence ID" value="MBD1399133.1"/>
    <property type="molecule type" value="Genomic_DNA"/>
</dbReference>
<evidence type="ECO:0000313" key="9">
    <source>
        <dbReference type="EMBL" id="MBD1399133.1"/>
    </source>
</evidence>
<dbReference type="Gene3D" id="3.40.47.10">
    <property type="match status" value="1"/>
</dbReference>
<dbReference type="Pfam" id="PF00109">
    <property type="entry name" value="ketoacyl-synt"/>
    <property type="match status" value="1"/>
</dbReference>
<dbReference type="SMART" id="SM00827">
    <property type="entry name" value="PKS_AT"/>
    <property type="match status" value="1"/>
</dbReference>
<evidence type="ECO:0000256" key="3">
    <source>
        <dbReference type="ARBA" id="ARBA00022679"/>
    </source>
</evidence>
<dbReference type="PANTHER" id="PTHR43074:SF1">
    <property type="entry name" value="BETA-KETOACYL SYNTHASE FAMILY PROTEIN-RELATED"/>
    <property type="match status" value="1"/>
</dbReference>
<evidence type="ECO:0000256" key="5">
    <source>
        <dbReference type="SAM" id="MobiDB-lite"/>
    </source>
</evidence>
<dbReference type="Gene3D" id="3.40.50.720">
    <property type="entry name" value="NAD(P)-binding Rossmann-like Domain"/>
    <property type="match status" value="1"/>
</dbReference>
<name>A0A8J6UG48_9BACT</name>
<dbReference type="InterPro" id="IPR020841">
    <property type="entry name" value="PKS_Beta-ketoAc_synthase_dom"/>
</dbReference>
<dbReference type="SMART" id="SM00826">
    <property type="entry name" value="PKS_DH"/>
    <property type="match status" value="1"/>
</dbReference>
<feature type="active site" description="Proton donor; for dehydratase activity" evidence="4">
    <location>
        <position position="2080"/>
    </location>
</feature>
<dbReference type="SUPFAM" id="SSF47336">
    <property type="entry name" value="ACP-like"/>
    <property type="match status" value="3"/>
</dbReference>
<gene>
    <name evidence="9" type="ORF">ICT70_00435</name>
</gene>
<feature type="domain" description="Carrier" evidence="6">
    <location>
        <begin position="1289"/>
        <end position="1369"/>
    </location>
</feature>
<dbReference type="PROSITE" id="PS50075">
    <property type="entry name" value="CARRIER"/>
    <property type="match status" value="3"/>
</dbReference>
<organism evidence="9 10">
    <name type="scientific">Pelovirga terrestris</name>
    <dbReference type="NCBI Taxonomy" id="2771352"/>
    <lineage>
        <taxon>Bacteria</taxon>
        <taxon>Pseudomonadati</taxon>
        <taxon>Thermodesulfobacteriota</taxon>
        <taxon>Desulfuromonadia</taxon>
        <taxon>Geobacterales</taxon>
        <taxon>Geobacteraceae</taxon>
        <taxon>Pelovirga</taxon>
    </lineage>
</organism>
<dbReference type="Gene3D" id="3.10.129.110">
    <property type="entry name" value="Polyketide synthase dehydratase"/>
    <property type="match status" value="1"/>
</dbReference>
<dbReference type="InterPro" id="IPR016036">
    <property type="entry name" value="Malonyl_transacylase_ACP-bd"/>
</dbReference>
<dbReference type="SUPFAM" id="SSF53901">
    <property type="entry name" value="Thiolase-like"/>
    <property type="match status" value="1"/>
</dbReference>
<keyword evidence="2" id="KW-0597">Phosphoprotein</keyword>
<dbReference type="Gene3D" id="1.10.1200.10">
    <property type="entry name" value="ACP-like"/>
    <property type="match status" value="3"/>
</dbReference>
<dbReference type="Pfam" id="PF14765">
    <property type="entry name" value="PS-DH"/>
    <property type="match status" value="1"/>
</dbReference>
<dbReference type="SMART" id="SM00822">
    <property type="entry name" value="PKS_KR"/>
    <property type="match status" value="1"/>
</dbReference>
<dbReference type="InterPro" id="IPR014031">
    <property type="entry name" value="Ketoacyl_synth_C"/>
</dbReference>
<dbReference type="Pfam" id="PF00550">
    <property type="entry name" value="PP-binding"/>
    <property type="match status" value="3"/>
</dbReference>
<dbReference type="Pfam" id="PF02801">
    <property type="entry name" value="Ketoacyl-synt_C"/>
    <property type="match status" value="1"/>
</dbReference>
<dbReference type="InterPro" id="IPR013968">
    <property type="entry name" value="PKS_KR"/>
</dbReference>
<dbReference type="InterPro" id="IPR042104">
    <property type="entry name" value="PKS_dehydratase_sf"/>
</dbReference>
<dbReference type="SUPFAM" id="SSF51735">
    <property type="entry name" value="NAD(P)-binding Rossmann-fold domains"/>
    <property type="match status" value="2"/>
</dbReference>
<evidence type="ECO:0000256" key="2">
    <source>
        <dbReference type="ARBA" id="ARBA00022553"/>
    </source>
</evidence>
<keyword evidence="10" id="KW-1185">Reference proteome</keyword>
<reference evidence="9" key="1">
    <citation type="submission" date="2020-09" db="EMBL/GenBank/DDBJ databases">
        <title>Pelobacter alkaliphilus sp. nov., a novel anaerobic arsenate-reducing bacterium from terrestrial mud volcano.</title>
        <authorList>
            <person name="Khomyakova M.A."/>
            <person name="Merkel A.Y."/>
            <person name="Slobodkin A.I."/>
        </authorList>
    </citation>
    <scope>NUCLEOTIDE SEQUENCE</scope>
    <source>
        <strain evidence="9">M08fum</strain>
    </source>
</reference>
<sequence length="2174" mass="232638">MTPLAIVGIGSMFPDAENSQQFWTNIKTGVDSIREVPASHWRADDYFDADPKTRDKVYAKLGGFLSPVRFNPMDYGILPNALEAIDTSQLLGLLAVEQALQDAGYGAGKEYHRERVSVILGVTGTLELVVPLGARLGYPRWKQALAEAGVDEETAADVMDRISDSYVPWQENSFPGLLGNVVAGRISKHFNFGGTNCVVDAACGSSLSALNLAALELAAGRSDMVITGGVDTFNDIFMYTCFSKTPALSPSGHAKPYSDNADGTTLGEGLGVVVIKRLADAERDGDRIYAVIKGIGASSDGRGSAIYEPSAQGQTRALLRAYQQAQVSPATIELVEGHGTGTKVGDAIEVNALRQVYGTAQQPWCALGSIKSQIGHTKAAAGAAGLIKAALALYHKVLPPTIKVQQPASVLLEKDSPFYVNTECRPWFPAGNHPRRAAVSALGFGGSNFHCLVEEYTEEKNEVDWTGDVQILPFSADDKATLKHQLQAFPHDAQWQQLRLLVAQRRLDFDRQARCRLVMVIERGTLSEPLDIGRRIDAAVAVLDQPKEGWHETPDGIYLSTDEPADNIAFLYPGQGAQYPGMLKTLALQFPEFQRVVNEADQVFAEKAQVPRRTLTDLIYPRPVYSSEQQEAAVTALRATEVAQPVLGAMECAGTAVLQRFGLSPQAAAGHSYGELVALCHAGVFSAADLHRLSRLRGELMAAKGSERGTMLAVSAPLDAISKFIQSEHLDLVLANRNTPEQGVLSGSHAEIERARAALAGQGVSCAPLSVAAAFHSPLVATAAQPFAQALETTTLTAPAFPVYANTSGDRYPQDVGELRSLLARQLASPVDFVTEIEAMYRDGLRIFVEVGPGARLSGMVRTILKGKDIQTLALDSSNGKRCALVDLARLLAKLAALGVTVALTSWDENVLEQAAQQPVRKKGLTVTLTGANHFNKPQPRPPRQQKMAGKSVIPSSQPQEQQEEIPMPDQQVRPPVTTTSQARPAPVPDSGLSAALRLSQQNIEALQSISQQTAKLHQQFLEGQQAATRSFMQLVEQQRQLLGGRAITPAVPVAIAEAVPSIATPPVAEQPAPSELTPPPVTADPVADPSPISGTPASHITSALLAVIAEKTGYPVEMLELGMSLDADLGIDSIKRVEILSALQERLPELPAVKPEDLGVLQTLGQIVDHLQQGAAGTVTGPGSSGAAADAGADTGKVTSALLAVIAEKTGYPVEMLELGMSLDADLGIDSIKRVEILSALQERLPELPAVKPEDLGVLQTLGQIVEHLQQGTAGMAKTAGMTVSTGVAGPQVTTALLAVIAEKTGYPVEMLELGMSLDADLGIDSIKRVEILSALQERLPALPVVKPEHLGTLQTIDQIVDFLSSVSGSEKAALTLPDRESEPLPIIKRQEVCLASLPKKRPVKSFSFGAGAQVWITDDGSALIDALATALTRHNLIARKVKLTDITTLDAPANLCGLLIVAPLKGCNDHFIAESFQLLQLAAPQLRKQGTGQGAFFATISRLNGSFGLPARSGFGDPLSGGLAGLSKTAALEWPEVHCKALDLGLGMEVVPAATTLVEEIFTTTPLEIGVSSTGLTTLELVSEDVTVDTRELALEEGDLVVVSGGARGVTAAVSVALARKYRPTLALLGRSPLPADEPDWLKGLDTEAEIKKAVLAHTDNPPAPKELQQQYDQILAGREIRSTLDDILKAGATPLYLPVDLRDEQAVTATINNLQEQYGAVKGVIHGAGVLADKLIVDKSREQFAAVYDTKVRGCRHLLAAINVDQLAFLVMFSSSTARFGRIGQADYAIANEVLNKIAQQFAQSHPETRVLSMNWGPWDGGMVNAALKKMFAREGIEVIDLQAGAAYLLKELTATDKTVELVIAGGHAQDAVTEEPEPAQNLYLSSAFDLDLNIDQFPLLKSHVIDGKAVVPAALMVEWLAHAAVHNHPGLKFQGFNDFRVLKGIILEAGQTYNLQAMTGKAIKSDGLHVVPVELSGHDERGRAVAHARARVVLAAGYNPARQARSRLDLETYAQASAGIYADQKLFHGEAFQGLREILGCSTQGINALVSPAPQPQQWIEQPLRNSWFADPLALDSSFQIMILWSFDQYQAGSLPVFAGRYRQYRERFPADGVEVRARIISNSPHRATADIDFVDPNDGQLVARLENYECVIDASLNATFQRNKLTGVA</sequence>
<proteinExistence type="predicted"/>
<dbReference type="PROSITE" id="PS52019">
    <property type="entry name" value="PKS_MFAS_DH"/>
    <property type="match status" value="1"/>
</dbReference>
<dbReference type="CDD" id="cd08953">
    <property type="entry name" value="KR_2_SDR_x"/>
    <property type="match status" value="1"/>
</dbReference>
<feature type="region of interest" description="C-terminal hotdog fold" evidence="4">
    <location>
        <begin position="2016"/>
        <end position="2164"/>
    </location>
</feature>
<dbReference type="Pfam" id="PF08659">
    <property type="entry name" value="KR"/>
    <property type="match status" value="1"/>
</dbReference>
<dbReference type="PROSITE" id="PS52004">
    <property type="entry name" value="KS3_2"/>
    <property type="match status" value="1"/>
</dbReference>
<dbReference type="InterPro" id="IPR036736">
    <property type="entry name" value="ACP-like_sf"/>
</dbReference>
<dbReference type="InterPro" id="IPR014030">
    <property type="entry name" value="Ketoacyl_synth_N"/>
</dbReference>
<dbReference type="SUPFAM" id="SSF55048">
    <property type="entry name" value="Probable ACP-binding domain of malonyl-CoA ACP transacylase"/>
    <property type="match status" value="1"/>
</dbReference>
<dbReference type="InterPro" id="IPR036291">
    <property type="entry name" value="NAD(P)-bd_dom_sf"/>
</dbReference>
<dbReference type="InterPro" id="IPR009081">
    <property type="entry name" value="PP-bd_ACP"/>
</dbReference>
<dbReference type="Pfam" id="PF00698">
    <property type="entry name" value="Acyl_transf_1"/>
    <property type="match status" value="1"/>
</dbReference>
<feature type="compositionally biased region" description="Low complexity" evidence="5">
    <location>
        <begin position="958"/>
        <end position="972"/>
    </location>
</feature>
<keyword evidence="3" id="KW-0808">Transferase</keyword>
<feature type="region of interest" description="Disordered" evidence="5">
    <location>
        <begin position="1067"/>
        <end position="1095"/>
    </location>
</feature>
<dbReference type="InterPro" id="IPR001227">
    <property type="entry name" value="Ac_transferase_dom_sf"/>
</dbReference>
<evidence type="ECO:0000256" key="4">
    <source>
        <dbReference type="PROSITE-ProRule" id="PRU01363"/>
    </source>
</evidence>
<feature type="domain" description="PKS/mFAS DH" evidence="8">
    <location>
        <begin position="1871"/>
        <end position="2164"/>
    </location>
</feature>
<dbReference type="Gene3D" id="3.40.366.10">
    <property type="entry name" value="Malonyl-Coenzyme A Acyl Carrier Protein, domain 2"/>
    <property type="match status" value="1"/>
</dbReference>
<accession>A0A8J6UG48</accession>
<evidence type="ECO:0000313" key="10">
    <source>
        <dbReference type="Proteomes" id="UP000632828"/>
    </source>
</evidence>
<dbReference type="InterPro" id="IPR049551">
    <property type="entry name" value="PKS_DH_C"/>
</dbReference>
<evidence type="ECO:0000259" key="8">
    <source>
        <dbReference type="PROSITE" id="PS52019"/>
    </source>
</evidence>
<dbReference type="SMART" id="SM00825">
    <property type="entry name" value="PKS_KS"/>
    <property type="match status" value="1"/>
</dbReference>
<dbReference type="InterPro" id="IPR020807">
    <property type="entry name" value="PKS_DH"/>
</dbReference>
<feature type="domain" description="Ketosynthase family 3 (KS3)" evidence="7">
    <location>
        <begin position="1"/>
        <end position="455"/>
    </location>
</feature>
<dbReference type="InterPro" id="IPR052568">
    <property type="entry name" value="PKS-FAS_Synthase"/>
</dbReference>
<keyword evidence="1" id="KW-0596">Phosphopantetheine</keyword>
<feature type="domain" description="Carrier" evidence="6">
    <location>
        <begin position="1194"/>
        <end position="1274"/>
    </location>
</feature>
<dbReference type="PANTHER" id="PTHR43074">
    <property type="entry name" value="OMEGA-3 POLYUNSATURATED FATTY ACID SYNTHASE PFAB-RELATED"/>
    <property type="match status" value="1"/>
</dbReference>
<dbReference type="InterPro" id="IPR014043">
    <property type="entry name" value="Acyl_transferase_dom"/>
</dbReference>
<feature type="region of interest" description="N-terminal hotdog fold" evidence="4">
    <location>
        <begin position="1871"/>
        <end position="2003"/>
    </location>
</feature>
<dbReference type="CDD" id="cd00833">
    <property type="entry name" value="PKS"/>
    <property type="match status" value="1"/>
</dbReference>
<dbReference type="InterPro" id="IPR016035">
    <property type="entry name" value="Acyl_Trfase/lysoPLipase"/>
</dbReference>
<feature type="active site" description="Proton acceptor; for dehydratase activity" evidence="4">
    <location>
        <position position="1907"/>
    </location>
</feature>
<evidence type="ECO:0000259" key="7">
    <source>
        <dbReference type="PROSITE" id="PS52004"/>
    </source>
</evidence>
<dbReference type="InterPro" id="IPR049900">
    <property type="entry name" value="PKS_mFAS_DH"/>
</dbReference>
<feature type="region of interest" description="Disordered" evidence="5">
    <location>
        <begin position="931"/>
        <end position="992"/>
    </location>
</feature>
<protein>
    <submittedName>
        <fullName evidence="9">SDR family oxidoreductase</fullName>
    </submittedName>
</protein>
<evidence type="ECO:0000259" key="6">
    <source>
        <dbReference type="PROSITE" id="PS50075"/>
    </source>
</evidence>
<feature type="domain" description="Carrier" evidence="6">
    <location>
        <begin position="1096"/>
        <end position="1176"/>
    </location>
</feature>
<dbReference type="Proteomes" id="UP000632828">
    <property type="component" value="Unassembled WGS sequence"/>
</dbReference>
<dbReference type="InterPro" id="IPR016039">
    <property type="entry name" value="Thiolase-like"/>
</dbReference>
<comment type="caution">
    <text evidence="9">The sequence shown here is derived from an EMBL/GenBank/DDBJ whole genome shotgun (WGS) entry which is preliminary data.</text>
</comment>
<dbReference type="SUPFAM" id="SSF52151">
    <property type="entry name" value="FabD/lysophospholipase-like"/>
    <property type="match status" value="1"/>
</dbReference>
<dbReference type="GO" id="GO:0016746">
    <property type="term" value="F:acyltransferase activity"/>
    <property type="evidence" value="ECO:0007669"/>
    <property type="project" value="InterPro"/>
</dbReference>
<dbReference type="InterPro" id="IPR057326">
    <property type="entry name" value="KR_dom"/>
</dbReference>
<evidence type="ECO:0000256" key="1">
    <source>
        <dbReference type="ARBA" id="ARBA00022450"/>
    </source>
</evidence>